<reference evidence="2 3" key="1">
    <citation type="submission" date="2015-01" db="EMBL/GenBank/DDBJ databases">
        <title>The Genome Sequence of Ochroconis gallopava CBS43764.</title>
        <authorList>
            <consortium name="The Broad Institute Genomics Platform"/>
            <person name="Cuomo C."/>
            <person name="de Hoog S."/>
            <person name="Gorbushina A."/>
            <person name="Stielow B."/>
            <person name="Teixiera M."/>
            <person name="Abouelleil A."/>
            <person name="Chapman S.B."/>
            <person name="Priest M."/>
            <person name="Young S.K."/>
            <person name="Wortman J."/>
            <person name="Nusbaum C."/>
            <person name="Birren B."/>
        </authorList>
    </citation>
    <scope>NUCLEOTIDE SEQUENCE [LARGE SCALE GENOMIC DNA]</scope>
    <source>
        <strain evidence="2 3">CBS 43764</strain>
    </source>
</reference>
<dbReference type="Proteomes" id="UP000053259">
    <property type="component" value="Unassembled WGS sequence"/>
</dbReference>
<evidence type="ECO:0000259" key="1">
    <source>
        <dbReference type="Pfam" id="PF10021"/>
    </source>
</evidence>
<dbReference type="InterPro" id="IPR019261">
    <property type="entry name" value="PARG_cat_microbial"/>
</dbReference>
<dbReference type="EMBL" id="KN847541">
    <property type="protein sequence ID" value="KIW04254.1"/>
    <property type="molecule type" value="Genomic_DNA"/>
</dbReference>
<dbReference type="VEuPathDB" id="FungiDB:PV09_04559"/>
<dbReference type="InParanoid" id="A0A0D2AYK5"/>
<dbReference type="HOGENOM" id="CLU_024412_0_0_1"/>
<organism evidence="2 3">
    <name type="scientific">Verruconis gallopava</name>
    <dbReference type="NCBI Taxonomy" id="253628"/>
    <lineage>
        <taxon>Eukaryota</taxon>
        <taxon>Fungi</taxon>
        <taxon>Dikarya</taxon>
        <taxon>Ascomycota</taxon>
        <taxon>Pezizomycotina</taxon>
        <taxon>Dothideomycetes</taxon>
        <taxon>Pleosporomycetidae</taxon>
        <taxon>Venturiales</taxon>
        <taxon>Sympoventuriaceae</taxon>
        <taxon>Verruconis</taxon>
    </lineage>
</organism>
<sequence length="320" mass="35073">MAHHHRSLRHRILSETAKETLGALPPILKALPNINARKGFLIRSNELEPLQPLQSEAFKLPSGKAGFVTQVLNDDTLDVAIRLTREKTSPARVLVLNLASDITPGGGWLKGSLAQEESICYRSSLYLGLPKGVYPLPKQSAVYTPDVIIVRDAFGAGHQLIQKEPSELDVISVVSVAAIRRPEVMKAQKVYDGEIAMRETFAREGDRELTKTKMRTILRIAGKYEHTHLVLGALGCGAFKNPTEEIAYCWREVLAEKEFEGGWWEKVVFAVLDKGSDGDNAGRGGEGNFGTFERILGDVEFAAGSVPRKVHEVSTMGSGT</sequence>
<gene>
    <name evidence="2" type="ORF">PV09_04559</name>
</gene>
<dbReference type="NCBIfam" id="TIGR02452">
    <property type="entry name" value="TIGR02452 family protein"/>
    <property type="match status" value="1"/>
</dbReference>
<protein>
    <recommendedName>
        <fullName evidence="1">Microbial-type PARG catalytic domain-containing protein</fullName>
    </recommendedName>
</protein>
<proteinExistence type="predicted"/>
<dbReference type="Pfam" id="PF10021">
    <property type="entry name" value="PARG_cat_microb"/>
    <property type="match status" value="1"/>
</dbReference>
<dbReference type="Gene3D" id="3.40.220.10">
    <property type="entry name" value="Leucine Aminopeptidase, subunit E, domain 1"/>
    <property type="match status" value="1"/>
</dbReference>
<dbReference type="STRING" id="253628.A0A0D2AYK5"/>
<dbReference type="PANTHER" id="PTHR35596">
    <property type="entry name" value="DUF2263 DOMAIN-CONTAINING PROTEIN"/>
    <property type="match status" value="1"/>
</dbReference>
<dbReference type="PANTHER" id="PTHR35596:SF1">
    <property type="entry name" value="MICROBIAL-TYPE PARG CATALYTIC DOMAIN-CONTAINING PROTEIN"/>
    <property type="match status" value="1"/>
</dbReference>
<evidence type="ECO:0000313" key="2">
    <source>
        <dbReference type="EMBL" id="KIW04254.1"/>
    </source>
</evidence>
<dbReference type="RefSeq" id="XP_016214123.1">
    <property type="nucleotide sequence ID" value="XM_016357921.1"/>
</dbReference>
<dbReference type="OrthoDB" id="9985428at2759"/>
<accession>A0A0D2AYK5</accession>
<feature type="domain" description="Microbial-type PARG catalytic" evidence="1">
    <location>
        <begin position="69"/>
        <end position="152"/>
    </location>
</feature>
<name>A0A0D2AYK5_9PEZI</name>
<dbReference type="InterPro" id="IPR043472">
    <property type="entry name" value="Macro_dom-like"/>
</dbReference>
<dbReference type="SUPFAM" id="SSF52949">
    <property type="entry name" value="Macro domain-like"/>
    <property type="match status" value="1"/>
</dbReference>
<dbReference type="AlphaFoldDB" id="A0A0D2AYK5"/>
<dbReference type="InterPro" id="IPR012664">
    <property type="entry name" value="CHP02452"/>
</dbReference>
<dbReference type="GeneID" id="27312532"/>
<evidence type="ECO:0000313" key="3">
    <source>
        <dbReference type="Proteomes" id="UP000053259"/>
    </source>
</evidence>
<keyword evidence="3" id="KW-1185">Reference proteome</keyword>